<organism evidence="1">
    <name type="scientific">Anguilla anguilla</name>
    <name type="common">European freshwater eel</name>
    <name type="synonym">Muraena anguilla</name>
    <dbReference type="NCBI Taxonomy" id="7936"/>
    <lineage>
        <taxon>Eukaryota</taxon>
        <taxon>Metazoa</taxon>
        <taxon>Chordata</taxon>
        <taxon>Craniata</taxon>
        <taxon>Vertebrata</taxon>
        <taxon>Euteleostomi</taxon>
        <taxon>Actinopterygii</taxon>
        <taxon>Neopterygii</taxon>
        <taxon>Teleostei</taxon>
        <taxon>Anguilliformes</taxon>
        <taxon>Anguillidae</taxon>
        <taxon>Anguilla</taxon>
    </lineage>
</organism>
<proteinExistence type="predicted"/>
<dbReference type="AlphaFoldDB" id="A0A0E9WK27"/>
<reference evidence="1" key="1">
    <citation type="submission" date="2014-11" db="EMBL/GenBank/DDBJ databases">
        <authorList>
            <person name="Amaro Gonzalez C."/>
        </authorList>
    </citation>
    <scope>NUCLEOTIDE SEQUENCE</scope>
</reference>
<reference evidence="1" key="2">
    <citation type="journal article" date="2015" name="Fish Shellfish Immunol.">
        <title>Early steps in the European eel (Anguilla anguilla)-Vibrio vulnificus interaction in the gills: Role of the RtxA13 toxin.</title>
        <authorList>
            <person name="Callol A."/>
            <person name="Pajuelo D."/>
            <person name="Ebbesson L."/>
            <person name="Teles M."/>
            <person name="MacKenzie S."/>
            <person name="Amaro C."/>
        </authorList>
    </citation>
    <scope>NUCLEOTIDE SEQUENCE</scope>
</reference>
<name>A0A0E9WK27_ANGAN</name>
<protein>
    <submittedName>
        <fullName evidence="1">Uncharacterized protein</fullName>
    </submittedName>
</protein>
<evidence type="ECO:0000313" key="1">
    <source>
        <dbReference type="EMBL" id="JAH89930.1"/>
    </source>
</evidence>
<dbReference type="EMBL" id="GBXM01018647">
    <property type="protein sequence ID" value="JAH89930.1"/>
    <property type="molecule type" value="Transcribed_RNA"/>
</dbReference>
<accession>A0A0E9WK27</accession>
<sequence length="73" mass="8635">MLCSVLPEREKKKPMQQHCCDCRLTFIITEQRVAAQVTLRTGSRRMSWGRSRLLCHFLQWSFPQSMALNSEMF</sequence>